<dbReference type="Pfam" id="PF00646">
    <property type="entry name" value="F-box"/>
    <property type="match status" value="1"/>
</dbReference>
<sequence>MRVTRARAQAQAQEQGSSKTEAIAAKVQPENLGDDSEPGSSDDGEEYGSKKRKKRNMKTSTSPTKRAKKTQDSSIKKSAGKRKKSLSLLLTMPLDVLFEIFGHMHPRDLVSLARTSKIFKQTLLASDAVTVWMAARKRLGGPDCPPYMTEPAWTALIFGKPECIHCGVRNVHKVDFMLRLRICTTCKKSNLVVESKFSKMFPDADKAVMNLLTYTNVGGWAHGSASKNRFFWKADIEKMIKKYAALKNDIKLRRPNAKKVLDEFVRERQEMIKKIIELSPAHEEWLDNEVAERTNNNYTVQQQRYEDIKARFIALGYTEIDLQYAAYIPQVTQATPLTEQAWKRICPIIEEKIEEAKARRLARDYANLKLSRQRLVARLYKDHVATVERSQWPYLPHPDDVLFYEPFARFLNAPFSAGAIYEDLQDARQLLPTIIKDISDAKKAKFLSQMSTTTGDSAQQADSRSELQAAIEESRFDLATLVFAKANLENSRDHPVVIGWQRAMTHSCWTPERLEDTCGWSSESGVNPDFITLSFSQKGSDVAKKLVELVGLDPHRATIADMDAREERFWCTKCLPGQGFRGRVRTAYSWKDAVSHAVSSPHGDDSELETATFEVMSPSELNQYMQSADSIPPSWRYRQWTCARCLDYFNDYARHPDTIQHVTTEHQILMPKEVEDYFVLDKTCWLRLGVAVPYH</sequence>
<comment type="caution">
    <text evidence="3">The sequence shown here is derived from an EMBL/GenBank/DDBJ whole genome shotgun (WGS) entry which is preliminary data.</text>
</comment>
<dbReference type="InterPro" id="IPR036047">
    <property type="entry name" value="F-box-like_dom_sf"/>
</dbReference>
<evidence type="ECO:0000313" key="4">
    <source>
        <dbReference type="Proteomes" id="UP000521872"/>
    </source>
</evidence>
<dbReference type="InterPro" id="IPR001810">
    <property type="entry name" value="F-box_dom"/>
</dbReference>
<proteinExistence type="predicted"/>
<name>A0A8H4VS40_9AGAR</name>
<gene>
    <name evidence="3" type="ORF">D9613_001206</name>
</gene>
<reference evidence="3 4" key="1">
    <citation type="submission" date="2019-12" db="EMBL/GenBank/DDBJ databases">
        <authorList>
            <person name="Floudas D."/>
            <person name="Bentzer J."/>
            <person name="Ahren D."/>
            <person name="Johansson T."/>
            <person name="Persson P."/>
            <person name="Tunlid A."/>
        </authorList>
    </citation>
    <scope>NUCLEOTIDE SEQUENCE [LARGE SCALE GENOMIC DNA]</scope>
    <source>
        <strain evidence="3 4">CBS 102.39</strain>
    </source>
</reference>
<feature type="region of interest" description="Disordered" evidence="1">
    <location>
        <begin position="1"/>
        <end position="79"/>
    </location>
</feature>
<protein>
    <recommendedName>
        <fullName evidence="2">F-box domain-containing protein</fullName>
    </recommendedName>
</protein>
<evidence type="ECO:0000256" key="1">
    <source>
        <dbReference type="SAM" id="MobiDB-lite"/>
    </source>
</evidence>
<accession>A0A8H4VS40</accession>
<evidence type="ECO:0000259" key="2">
    <source>
        <dbReference type="PROSITE" id="PS50181"/>
    </source>
</evidence>
<keyword evidence="4" id="KW-1185">Reference proteome</keyword>
<feature type="compositionally biased region" description="Acidic residues" evidence="1">
    <location>
        <begin position="32"/>
        <end position="46"/>
    </location>
</feature>
<organism evidence="3 4">
    <name type="scientific">Agrocybe pediades</name>
    <dbReference type="NCBI Taxonomy" id="84607"/>
    <lineage>
        <taxon>Eukaryota</taxon>
        <taxon>Fungi</taxon>
        <taxon>Dikarya</taxon>
        <taxon>Basidiomycota</taxon>
        <taxon>Agaricomycotina</taxon>
        <taxon>Agaricomycetes</taxon>
        <taxon>Agaricomycetidae</taxon>
        <taxon>Agaricales</taxon>
        <taxon>Agaricineae</taxon>
        <taxon>Strophariaceae</taxon>
        <taxon>Agrocybe</taxon>
    </lineage>
</organism>
<dbReference type="EMBL" id="JAACJL010000015">
    <property type="protein sequence ID" value="KAF4620383.1"/>
    <property type="molecule type" value="Genomic_DNA"/>
</dbReference>
<dbReference type="PROSITE" id="PS50181">
    <property type="entry name" value="FBOX"/>
    <property type="match status" value="1"/>
</dbReference>
<feature type="domain" description="F-box" evidence="2">
    <location>
        <begin position="86"/>
        <end position="135"/>
    </location>
</feature>
<dbReference type="AlphaFoldDB" id="A0A8H4VS40"/>
<evidence type="ECO:0000313" key="3">
    <source>
        <dbReference type="EMBL" id="KAF4620383.1"/>
    </source>
</evidence>
<feature type="compositionally biased region" description="Low complexity" evidence="1">
    <location>
        <begin position="1"/>
        <end position="15"/>
    </location>
</feature>
<dbReference type="CDD" id="cd09917">
    <property type="entry name" value="F-box_SF"/>
    <property type="match status" value="1"/>
</dbReference>
<dbReference type="SUPFAM" id="SSF81383">
    <property type="entry name" value="F-box domain"/>
    <property type="match status" value="1"/>
</dbReference>
<dbReference type="Proteomes" id="UP000521872">
    <property type="component" value="Unassembled WGS sequence"/>
</dbReference>